<dbReference type="Proteomes" id="UP000007148">
    <property type="component" value="Unassembled WGS sequence"/>
</dbReference>
<dbReference type="HOGENOM" id="CLU_1378615_0_0_1"/>
<feature type="region of interest" description="Disordered" evidence="1">
    <location>
        <begin position="1"/>
        <end position="69"/>
    </location>
</feature>
<organism evidence="2 3">
    <name type="scientific">Serendipita indica (strain DSM 11827)</name>
    <name type="common">Root endophyte fungus</name>
    <name type="synonym">Piriformospora indica</name>
    <dbReference type="NCBI Taxonomy" id="1109443"/>
    <lineage>
        <taxon>Eukaryota</taxon>
        <taxon>Fungi</taxon>
        <taxon>Dikarya</taxon>
        <taxon>Basidiomycota</taxon>
        <taxon>Agaricomycotina</taxon>
        <taxon>Agaricomycetes</taxon>
        <taxon>Sebacinales</taxon>
        <taxon>Serendipitaceae</taxon>
        <taxon>Serendipita</taxon>
    </lineage>
</organism>
<reference evidence="2 3" key="1">
    <citation type="journal article" date="2011" name="PLoS Pathog.">
        <title>Endophytic Life Strategies Decoded by Genome and Transcriptome Analyses of the Mutualistic Root Symbiont Piriformospora indica.</title>
        <authorList>
            <person name="Zuccaro A."/>
            <person name="Lahrmann U."/>
            <person name="Guldener U."/>
            <person name="Langen G."/>
            <person name="Pfiffi S."/>
            <person name="Biedenkopf D."/>
            <person name="Wong P."/>
            <person name="Samans B."/>
            <person name="Grimm C."/>
            <person name="Basiewicz M."/>
            <person name="Murat C."/>
            <person name="Martin F."/>
            <person name="Kogel K.H."/>
        </authorList>
    </citation>
    <scope>NUCLEOTIDE SEQUENCE [LARGE SCALE GENOMIC DNA]</scope>
    <source>
        <strain evidence="2 3">DSM 11827</strain>
    </source>
</reference>
<dbReference type="OrthoDB" id="3161254at2759"/>
<dbReference type="EMBL" id="CAFZ01000289">
    <property type="protein sequence ID" value="CCA74199.1"/>
    <property type="molecule type" value="Genomic_DNA"/>
</dbReference>
<protein>
    <submittedName>
        <fullName evidence="2">Uncharacterized protein</fullName>
    </submittedName>
</protein>
<accession>G4TSA5</accession>
<feature type="compositionally biased region" description="Basic and acidic residues" evidence="1">
    <location>
        <begin position="45"/>
        <end position="55"/>
    </location>
</feature>
<evidence type="ECO:0000313" key="3">
    <source>
        <dbReference type="Proteomes" id="UP000007148"/>
    </source>
</evidence>
<gene>
    <name evidence="2" type="ORF">PIIN_08152</name>
</gene>
<evidence type="ECO:0000256" key="1">
    <source>
        <dbReference type="SAM" id="MobiDB-lite"/>
    </source>
</evidence>
<proteinExistence type="predicted"/>
<keyword evidence="3" id="KW-1185">Reference proteome</keyword>
<name>G4TSA5_SERID</name>
<comment type="caution">
    <text evidence="2">The sequence shown here is derived from an EMBL/GenBank/DDBJ whole genome shotgun (WGS) entry which is preliminary data.</text>
</comment>
<dbReference type="AlphaFoldDB" id="G4TSA5"/>
<sequence>MASGASSEPITAQSSRTADNTSHDGSPGRTSASRERIASITTETRNLERSKDLSIKRPSALRSRRTPRGTVLRLREEDLVHRDDVLENMSDVGSLVKDNTQDLVSADVYPESEPSNEVPLLSLVVTKRKGKTKALMDDYDLVSKPGSRAIITLDDDDQEFLDEWAPDFYVEEEEHYIYPSYSDVVRNGIQEKQLHVMS</sequence>
<feature type="compositionally biased region" description="Polar residues" evidence="1">
    <location>
        <begin position="1"/>
        <end position="31"/>
    </location>
</feature>
<dbReference type="InParanoid" id="G4TSA5"/>
<evidence type="ECO:0000313" key="2">
    <source>
        <dbReference type="EMBL" id="CCA74199.1"/>
    </source>
</evidence>